<keyword evidence="9" id="KW-0788">Thiol protease</keyword>
<dbReference type="CDD" id="cd01795">
    <property type="entry name" value="Ubl_USP48"/>
    <property type="match status" value="1"/>
</dbReference>
<evidence type="ECO:0000259" key="18">
    <source>
        <dbReference type="PROSITE" id="PS50235"/>
    </source>
</evidence>
<dbReference type="EC" id="3.4.19.12" evidence="4"/>
<feature type="compositionally biased region" description="Basic residues" evidence="16">
    <location>
        <begin position="1"/>
        <end position="14"/>
    </location>
</feature>
<dbReference type="CDD" id="cd02668">
    <property type="entry name" value="Peptidase_C19L"/>
    <property type="match status" value="1"/>
</dbReference>
<dbReference type="GO" id="GO:0004197">
    <property type="term" value="F:cysteine-type endopeptidase activity"/>
    <property type="evidence" value="ECO:0007669"/>
    <property type="project" value="InterPro"/>
</dbReference>
<dbReference type="Gene3D" id="3.30.2230.10">
    <property type="entry name" value="DUSP-like"/>
    <property type="match status" value="1"/>
</dbReference>
<dbReference type="Gene3D" id="3.90.70.10">
    <property type="entry name" value="Cysteine proteinases"/>
    <property type="match status" value="1"/>
</dbReference>
<evidence type="ECO:0000256" key="1">
    <source>
        <dbReference type="ARBA" id="ARBA00000707"/>
    </source>
</evidence>
<comment type="function">
    <text evidence="11">Recognizes and hydrolyzes the peptide bond at the C-terminal Gly of ubiquitin. Involved in the processing of poly-ubiquitin precursors as well as that of ubiquitinated proteins. Deubiquitinates H2BK143ub1 of histone H2B.</text>
</comment>
<evidence type="ECO:0000256" key="4">
    <source>
        <dbReference type="ARBA" id="ARBA00012759"/>
    </source>
</evidence>
<proteinExistence type="inferred from homology"/>
<evidence type="ECO:0000256" key="11">
    <source>
        <dbReference type="ARBA" id="ARBA00056392"/>
    </source>
</evidence>
<keyword evidence="8" id="KW-0378">Hydrolase</keyword>
<evidence type="ECO:0000256" key="13">
    <source>
        <dbReference type="ARBA" id="ARBA00075174"/>
    </source>
</evidence>
<evidence type="ECO:0000256" key="12">
    <source>
        <dbReference type="ARBA" id="ARBA00071636"/>
    </source>
</evidence>
<dbReference type="PANTHER" id="PTHR24006">
    <property type="entry name" value="UBIQUITIN CARBOXYL-TERMINAL HYDROLASE"/>
    <property type="match status" value="1"/>
</dbReference>
<feature type="domain" description="USP" evidence="18">
    <location>
        <begin position="107"/>
        <end position="454"/>
    </location>
</feature>
<dbReference type="InterPro" id="IPR050164">
    <property type="entry name" value="Peptidase_C19"/>
</dbReference>
<dbReference type="PROSITE" id="PS50235">
    <property type="entry name" value="USP_3"/>
    <property type="match status" value="1"/>
</dbReference>
<dbReference type="SMART" id="SM00695">
    <property type="entry name" value="DUSP"/>
    <property type="match status" value="1"/>
</dbReference>
<dbReference type="SUPFAM" id="SSF54236">
    <property type="entry name" value="Ubiquitin-like"/>
    <property type="match status" value="1"/>
</dbReference>
<dbReference type="GO" id="GO:0005634">
    <property type="term" value="C:nucleus"/>
    <property type="evidence" value="ECO:0007669"/>
    <property type="project" value="UniProtKB-SubCell"/>
</dbReference>
<evidence type="ECO:0000313" key="20">
    <source>
        <dbReference type="EMBL" id="GKU87572.1"/>
    </source>
</evidence>
<dbReference type="InterPro" id="IPR028889">
    <property type="entry name" value="USP"/>
</dbReference>
<comment type="subcellular location">
    <subcellularLocation>
        <location evidence="2">Nucleus</location>
    </subcellularLocation>
</comment>
<keyword evidence="6" id="KW-0677">Repeat</keyword>
<evidence type="ECO:0000256" key="7">
    <source>
        <dbReference type="ARBA" id="ARBA00022786"/>
    </source>
</evidence>
<dbReference type="SUPFAM" id="SSF143791">
    <property type="entry name" value="DUSP-like"/>
    <property type="match status" value="2"/>
</dbReference>
<dbReference type="InterPro" id="IPR038765">
    <property type="entry name" value="Papain-like_cys_pep_sf"/>
</dbReference>
<accession>A0AAV5HP99</accession>
<dbReference type="InterPro" id="IPR044743">
    <property type="entry name" value="Ubl_USP48"/>
</dbReference>
<evidence type="ECO:0000256" key="8">
    <source>
        <dbReference type="ARBA" id="ARBA00022801"/>
    </source>
</evidence>
<feature type="region of interest" description="Disordered" evidence="16">
    <location>
        <begin position="668"/>
        <end position="687"/>
    </location>
</feature>
<dbReference type="InterPro" id="IPR035927">
    <property type="entry name" value="DUSP-like_sf"/>
</dbReference>
<dbReference type="InterPro" id="IPR018200">
    <property type="entry name" value="USP_CS"/>
</dbReference>
<keyword evidence="5" id="KW-0645">Protease</keyword>
<evidence type="ECO:0000256" key="10">
    <source>
        <dbReference type="ARBA" id="ARBA00023242"/>
    </source>
</evidence>
<feature type="domain" description="DUSP" evidence="19">
    <location>
        <begin position="625"/>
        <end position="727"/>
    </location>
</feature>
<organism evidence="20 21">
    <name type="scientific">Rubroshorea leprosula</name>
    <dbReference type="NCBI Taxonomy" id="152421"/>
    <lineage>
        <taxon>Eukaryota</taxon>
        <taxon>Viridiplantae</taxon>
        <taxon>Streptophyta</taxon>
        <taxon>Embryophyta</taxon>
        <taxon>Tracheophyta</taxon>
        <taxon>Spermatophyta</taxon>
        <taxon>Magnoliopsida</taxon>
        <taxon>eudicotyledons</taxon>
        <taxon>Gunneridae</taxon>
        <taxon>Pentapetalae</taxon>
        <taxon>rosids</taxon>
        <taxon>malvids</taxon>
        <taxon>Malvales</taxon>
        <taxon>Dipterocarpaceae</taxon>
        <taxon>Rubroshorea</taxon>
    </lineage>
</organism>
<evidence type="ECO:0000256" key="14">
    <source>
        <dbReference type="ARBA" id="ARBA00078771"/>
    </source>
</evidence>
<dbReference type="Proteomes" id="UP001054252">
    <property type="component" value="Unassembled WGS sequence"/>
</dbReference>
<feature type="domain" description="DUSP" evidence="19">
    <location>
        <begin position="518"/>
        <end position="610"/>
    </location>
</feature>
<dbReference type="FunFam" id="3.30.2230.10:FF:000005">
    <property type="entry name" value="Ubiquitin carboxyl-terminal hydrolase 26"/>
    <property type="match status" value="1"/>
</dbReference>
<dbReference type="GO" id="GO:0005829">
    <property type="term" value="C:cytosol"/>
    <property type="evidence" value="ECO:0007669"/>
    <property type="project" value="TreeGrafter"/>
</dbReference>
<evidence type="ECO:0000313" key="21">
    <source>
        <dbReference type="Proteomes" id="UP001054252"/>
    </source>
</evidence>
<dbReference type="InterPro" id="IPR029071">
    <property type="entry name" value="Ubiquitin-like_domsf"/>
</dbReference>
<protein>
    <recommendedName>
        <fullName evidence="12">Ubiquitin carboxyl-terminal hydrolase 26</fullName>
        <ecNumber evidence="4">3.4.19.12</ecNumber>
    </recommendedName>
    <alternativeName>
        <fullName evidence="15">Deubiquitinating enzyme 26</fullName>
    </alternativeName>
    <alternativeName>
        <fullName evidence="13">Ubiquitin thioesterase 26</fullName>
    </alternativeName>
    <alternativeName>
        <fullName evidence="14">Ubiquitin-specific-processing protease 26</fullName>
    </alternativeName>
</protein>
<dbReference type="AlphaFoldDB" id="A0AAV5HP99"/>
<dbReference type="PROSITE" id="PS50053">
    <property type="entry name" value="UBIQUITIN_2"/>
    <property type="match status" value="1"/>
</dbReference>
<feature type="domain" description="Ubiquitin-like" evidence="17">
    <location>
        <begin position="974"/>
        <end position="1036"/>
    </location>
</feature>
<dbReference type="GO" id="GO:0016579">
    <property type="term" value="P:protein deubiquitination"/>
    <property type="evidence" value="ECO:0007669"/>
    <property type="project" value="InterPro"/>
</dbReference>
<dbReference type="Pfam" id="PF00443">
    <property type="entry name" value="UCH"/>
    <property type="match status" value="1"/>
</dbReference>
<evidence type="ECO:0000256" key="9">
    <source>
        <dbReference type="ARBA" id="ARBA00022807"/>
    </source>
</evidence>
<evidence type="ECO:0000259" key="19">
    <source>
        <dbReference type="PROSITE" id="PS51283"/>
    </source>
</evidence>
<comment type="similarity">
    <text evidence="3">Belongs to the peptidase C19 family.</text>
</comment>
<keyword evidence="10" id="KW-0539">Nucleus</keyword>
<evidence type="ECO:0000256" key="16">
    <source>
        <dbReference type="SAM" id="MobiDB-lite"/>
    </source>
</evidence>
<dbReference type="FunFam" id="3.90.70.10:FF:000049">
    <property type="entry name" value="ubiquitin carboxyl-terminal hydrolase 48"/>
    <property type="match status" value="1"/>
</dbReference>
<dbReference type="InterPro" id="IPR001394">
    <property type="entry name" value="Peptidase_C19_UCH"/>
</dbReference>
<keyword evidence="21" id="KW-1185">Reference proteome</keyword>
<evidence type="ECO:0000256" key="5">
    <source>
        <dbReference type="ARBA" id="ARBA00022670"/>
    </source>
</evidence>
<dbReference type="PANTHER" id="PTHR24006:SF722">
    <property type="entry name" value="UBIQUITIN CARBOXYL-TERMINAL HYDROLASE 48"/>
    <property type="match status" value="1"/>
</dbReference>
<dbReference type="InterPro" id="IPR006615">
    <property type="entry name" value="Pept_C19_DUSP"/>
</dbReference>
<dbReference type="SUPFAM" id="SSF54001">
    <property type="entry name" value="Cysteine proteinases"/>
    <property type="match status" value="1"/>
</dbReference>
<evidence type="ECO:0000256" key="15">
    <source>
        <dbReference type="ARBA" id="ARBA00082179"/>
    </source>
</evidence>
<comment type="catalytic activity">
    <reaction evidence="1">
        <text>Thiol-dependent hydrolysis of ester, thioester, amide, peptide and isopeptide bonds formed by the C-terminal Gly of ubiquitin (a 76-residue protein attached to proteins as an intracellular targeting signal).</text>
        <dbReference type="EC" id="3.4.19.12"/>
    </reaction>
</comment>
<name>A0AAV5HP99_9ROSI</name>
<feature type="domain" description="DUSP" evidence="19">
    <location>
        <begin position="753"/>
        <end position="875"/>
    </location>
</feature>
<dbReference type="GO" id="GO:0006508">
    <property type="term" value="P:proteolysis"/>
    <property type="evidence" value="ECO:0007669"/>
    <property type="project" value="UniProtKB-KW"/>
</dbReference>
<dbReference type="EMBL" id="BPVZ01000002">
    <property type="protein sequence ID" value="GKU87572.1"/>
    <property type="molecule type" value="Genomic_DNA"/>
</dbReference>
<keyword evidence="7" id="KW-0833">Ubl conjugation pathway</keyword>
<dbReference type="PROSITE" id="PS51283">
    <property type="entry name" value="DUSP"/>
    <property type="match status" value="3"/>
</dbReference>
<sequence length="1081" mass="121622">MSRPTTRNKNKRRKPVDDADATSEIFRKIHTTGKVTDDDINQLYMICKPVCQGCRVNTKDNPNCFCGLIPPPNGSRKNGLWQKMSEIIQALGPDPSKDLRASASSPAGLTNLGATCYANSILQCLYMNKLFREGLFCVEEGVLKQHAVLDQLARLFAQLHASKMAFIDPAPFIKTLELDNGVQQDSHEFLTLLLSLLERCLSHSKVSKARTIVQDLFRGSVSHVTTCSKCGKDSEASLKMEDFYELELNVKGLKTLDESLNEYLSIEELDGDNQYFCESCSMRVNATRSIKLRSLPDVLNLQLKRYVFLPKTTAKKKISSAFAFPGELNMHGRLSETSQVDLAYDLSAVLIHKGSAANSGHYIAHIKDENTGQWWEFDDEHVSNLGYHPFGEGLSTSTKATRTESVYTPCGEGMDASANGNHFETIQLQHAGPSMNHVDIFSSTDAYMLMYTRRHGNKDVKRVSGSDGPTNMKIEGDAFFLQDGISLPSHLSEEIKNLNASYVVACEEFKLKKDRELDHITTRRQEVRSVLSEAPVQSVEEPFYWISTDWLRLWADNVNPPVLDNTPIQCSHGKVPVSKVGCMKRLSTVSWIKLFSKYDGGPRLAKDDHCIDCLMDMAHTVVCADSYRDRRTLMREIAENVLAGKCLDGNYYVSKPWLQQWLKRKNLDKPSEADSGPTSSIRCQHGHLRPEQAPGAKRLLIPENLWLFLYGDSITVKPDDPLGCPTFPSDCEDCPECSNELSEVACSEDSKRAVKLKQRQNHEKLAIGKSIPLSLNCKYYLVPSSWLSKWRNYITASGKNTTSVEPEILDGIINSLKCEKHLRLVERLPKVFYKRGSYFQKGFITDRLTIITENDWKCFCEEWGGLEEKGISAVIEENNLAGSCEEISTSVDQLAPNNEANNENDLRQPVIRTFPEICEECIGERESCELMQKLNYSDGDICVYLVRGKEAPKSILEASETSEPDRRISKRSRRTNNGNLVNFKVSASTSVYQLKMMIWESLGVVKENQILHKGSRIIDKECATLADMNIFPGDKLWVKDSEIHEDRDIADELSEQKMNVQSIEEGFRGTLLTANISSQVV</sequence>
<evidence type="ECO:0000256" key="6">
    <source>
        <dbReference type="ARBA" id="ARBA00022737"/>
    </source>
</evidence>
<comment type="caution">
    <text evidence="20">The sequence shown here is derived from an EMBL/GenBank/DDBJ whole genome shotgun (WGS) entry which is preliminary data.</text>
</comment>
<dbReference type="PROSITE" id="PS00973">
    <property type="entry name" value="USP_2"/>
    <property type="match status" value="1"/>
</dbReference>
<dbReference type="InterPro" id="IPR000626">
    <property type="entry name" value="Ubiquitin-like_dom"/>
</dbReference>
<evidence type="ECO:0000256" key="2">
    <source>
        <dbReference type="ARBA" id="ARBA00004123"/>
    </source>
</evidence>
<dbReference type="GO" id="GO:0004843">
    <property type="term" value="F:cysteine-type deubiquitinase activity"/>
    <property type="evidence" value="ECO:0007669"/>
    <property type="project" value="UniProtKB-EC"/>
</dbReference>
<feature type="region of interest" description="Disordered" evidence="16">
    <location>
        <begin position="1"/>
        <end position="20"/>
    </location>
</feature>
<evidence type="ECO:0000259" key="17">
    <source>
        <dbReference type="PROSITE" id="PS50053"/>
    </source>
</evidence>
<dbReference type="PROSITE" id="PS00972">
    <property type="entry name" value="USP_1"/>
    <property type="match status" value="1"/>
</dbReference>
<dbReference type="InterPro" id="IPR033841">
    <property type="entry name" value="Pep_USP48"/>
</dbReference>
<evidence type="ECO:0000256" key="3">
    <source>
        <dbReference type="ARBA" id="ARBA00009085"/>
    </source>
</evidence>
<gene>
    <name evidence="20" type="ORF">SLEP1_g1953</name>
</gene>
<reference evidence="20 21" key="1">
    <citation type="journal article" date="2021" name="Commun. Biol.">
        <title>The genome of Shorea leprosula (Dipterocarpaceae) highlights the ecological relevance of drought in aseasonal tropical rainforests.</title>
        <authorList>
            <person name="Ng K.K.S."/>
            <person name="Kobayashi M.J."/>
            <person name="Fawcett J.A."/>
            <person name="Hatakeyama M."/>
            <person name="Paape T."/>
            <person name="Ng C.H."/>
            <person name="Ang C.C."/>
            <person name="Tnah L.H."/>
            <person name="Lee C.T."/>
            <person name="Nishiyama T."/>
            <person name="Sese J."/>
            <person name="O'Brien M.J."/>
            <person name="Copetti D."/>
            <person name="Mohd Noor M.I."/>
            <person name="Ong R.C."/>
            <person name="Putra M."/>
            <person name="Sireger I.Z."/>
            <person name="Indrioko S."/>
            <person name="Kosugi Y."/>
            <person name="Izuno A."/>
            <person name="Isagi Y."/>
            <person name="Lee S.L."/>
            <person name="Shimizu K.K."/>
        </authorList>
    </citation>
    <scope>NUCLEOTIDE SEQUENCE [LARGE SCALE GENOMIC DNA]</scope>
    <source>
        <strain evidence="20">214</strain>
    </source>
</reference>